<dbReference type="NCBIfam" id="TIGR03801">
    <property type="entry name" value="asp_4_decarbox"/>
    <property type="match status" value="1"/>
</dbReference>
<reference evidence="5" key="1">
    <citation type="journal article" date="2019" name="Int. J. Syst. Evol. Microbiol.">
        <title>The Global Catalogue of Microorganisms (GCM) 10K type strain sequencing project: providing services to taxonomists for standard genome sequencing and annotation.</title>
        <authorList>
            <consortium name="The Broad Institute Genomics Platform"/>
            <consortium name="The Broad Institute Genome Sequencing Center for Infectious Disease"/>
            <person name="Wu L."/>
            <person name="Ma J."/>
        </authorList>
    </citation>
    <scope>NUCLEOTIDE SEQUENCE [LARGE SCALE GENOMIC DNA]</scope>
    <source>
        <strain evidence="5">CGMCC 1.10759</strain>
    </source>
</reference>
<keyword evidence="1" id="KW-0663">Pyridoxal phosphate</keyword>
<name>A0ABV8T2J6_9GAMM</name>
<dbReference type="CDD" id="cd00609">
    <property type="entry name" value="AAT_like"/>
    <property type="match status" value="1"/>
</dbReference>
<dbReference type="SUPFAM" id="SSF53383">
    <property type="entry name" value="PLP-dependent transferases"/>
    <property type="match status" value="1"/>
</dbReference>
<gene>
    <name evidence="4" type="ORF">ACFPN2_33760</name>
</gene>
<evidence type="ECO:0000313" key="4">
    <source>
        <dbReference type="EMBL" id="MFC4314089.1"/>
    </source>
</evidence>
<dbReference type="InterPro" id="IPR050478">
    <property type="entry name" value="Ethylene_sulfur-biosynth"/>
</dbReference>
<evidence type="ECO:0000256" key="1">
    <source>
        <dbReference type="ARBA" id="ARBA00022898"/>
    </source>
</evidence>
<dbReference type="Pfam" id="PF00155">
    <property type="entry name" value="Aminotran_1_2"/>
    <property type="match status" value="1"/>
</dbReference>
<sequence length="540" mass="59790">MSAGPHELDELSPFQLKDRLIRYAKAECASGAAAHKFLNAGRGNPNWVATTPREAFFLLGQFALAESKRIWDERDIGGMPEAAGIARRLDSFLASSQSSPGSILLRAAIEYGESELGFNPDAFVHELTDAVIGDNYPEPDRMLTHAERVVQRYLAKTMCDGRPPTGTFDLFAVEGGTAAMCYVFSSLRENRLLHTGDTIALGTPIFTPYVELPRLEEFSFSVVEIAQSRMADRHHAWQYSDAEIDKLADPTIKAFFLVNPSNPASFAMHPDTQARLVELVRNKRRDLIILTDDVYGTFAPGFRSLAADLPHNTILVYSYSKHFGCTGWRLGVIGVHQQNLFDERIAALPERDRVALRQRYGSLTTNPDGLKFIDRLVADSRDVALNHTAGLSLPQQAQMTLFSLFALLDRDDAYQSRCRQIVQERLAALSKGLGLHIPADPLRVAYYVDLDLAVWGRQAIGEDFTHYVAAHHAPLDLVIDLAKRHGSVLLNGSGFDGPPWSVRVSLANLDASAYEAIGRDLKEMAQRALAEWQAAKGQGR</sequence>
<dbReference type="Gene3D" id="1.10.20.110">
    <property type="match status" value="1"/>
</dbReference>
<protein>
    <recommendedName>
        <fullName evidence="2">Aspartate 4-decarboxylase</fullName>
        <ecNumber evidence="2">4.1.1.12</ecNumber>
    </recommendedName>
</protein>
<dbReference type="GO" id="GO:0004069">
    <property type="term" value="F:L-aspartate:2-oxoglutarate aminotransferase activity"/>
    <property type="evidence" value="ECO:0007669"/>
    <property type="project" value="UniProtKB-EC"/>
</dbReference>
<dbReference type="PANTHER" id="PTHR43795:SF2">
    <property type="entry name" value="BIFUNCTIONAL ASPARTATE AMINOTRANSFERASE AND GLUTAMATE_ASPARTATE-PREPHENATE AMINOTRANSFERASE"/>
    <property type="match status" value="1"/>
</dbReference>
<dbReference type="RefSeq" id="WP_380604984.1">
    <property type="nucleotide sequence ID" value="NZ_JBHSDU010000015.1"/>
</dbReference>
<keyword evidence="4" id="KW-0808">Transferase</keyword>
<comment type="caution">
    <text evidence="4">The sequence shown here is derived from an EMBL/GenBank/DDBJ whole genome shotgun (WGS) entry which is preliminary data.</text>
</comment>
<dbReference type="PANTHER" id="PTHR43795">
    <property type="entry name" value="BIFUNCTIONAL ASPARTATE AMINOTRANSFERASE AND GLUTAMATE/ASPARTATE-PREPHENATE AMINOTRANSFERASE-RELATED"/>
    <property type="match status" value="1"/>
</dbReference>
<dbReference type="InterPro" id="IPR004839">
    <property type="entry name" value="Aminotransferase_I/II_large"/>
</dbReference>
<proteinExistence type="predicted"/>
<organism evidence="4 5">
    <name type="scientific">Steroidobacter flavus</name>
    <dbReference type="NCBI Taxonomy" id="1842136"/>
    <lineage>
        <taxon>Bacteria</taxon>
        <taxon>Pseudomonadati</taxon>
        <taxon>Pseudomonadota</taxon>
        <taxon>Gammaproteobacteria</taxon>
        <taxon>Steroidobacterales</taxon>
        <taxon>Steroidobacteraceae</taxon>
        <taxon>Steroidobacter</taxon>
    </lineage>
</organism>
<dbReference type="InterPro" id="IPR022518">
    <property type="entry name" value="Aspartate_4-decarboxylase"/>
</dbReference>
<dbReference type="GO" id="GO:0047688">
    <property type="term" value="F:aspartate 4-decarboxylase activity"/>
    <property type="evidence" value="ECO:0007669"/>
    <property type="project" value="UniProtKB-EC"/>
</dbReference>
<keyword evidence="5" id="KW-1185">Reference proteome</keyword>
<dbReference type="Gene3D" id="3.90.1150.10">
    <property type="entry name" value="Aspartate Aminotransferase, domain 1"/>
    <property type="match status" value="1"/>
</dbReference>
<dbReference type="InterPro" id="IPR015421">
    <property type="entry name" value="PyrdxlP-dep_Trfase_major"/>
</dbReference>
<keyword evidence="4" id="KW-0456">Lyase</keyword>
<dbReference type="EMBL" id="JBHSDU010000015">
    <property type="protein sequence ID" value="MFC4314089.1"/>
    <property type="molecule type" value="Genomic_DNA"/>
</dbReference>
<dbReference type="InterPro" id="IPR015424">
    <property type="entry name" value="PyrdxlP-dep_Trfase"/>
</dbReference>
<evidence type="ECO:0000259" key="3">
    <source>
        <dbReference type="Pfam" id="PF00155"/>
    </source>
</evidence>
<evidence type="ECO:0000313" key="5">
    <source>
        <dbReference type="Proteomes" id="UP001595904"/>
    </source>
</evidence>
<feature type="domain" description="Aminotransferase class I/classII large" evidence="3">
    <location>
        <begin position="192"/>
        <end position="514"/>
    </location>
</feature>
<accession>A0ABV8T2J6</accession>
<dbReference type="NCBIfam" id="NF006755">
    <property type="entry name" value="PRK09275.1"/>
    <property type="match status" value="1"/>
</dbReference>
<dbReference type="InterPro" id="IPR015422">
    <property type="entry name" value="PyrdxlP-dep_Trfase_small"/>
</dbReference>
<keyword evidence="4" id="KW-0032">Aminotransferase</keyword>
<dbReference type="Proteomes" id="UP001595904">
    <property type="component" value="Unassembled WGS sequence"/>
</dbReference>
<dbReference type="EC" id="4.1.1.12" evidence="2"/>
<dbReference type="Gene3D" id="3.40.640.10">
    <property type="entry name" value="Type I PLP-dependent aspartate aminotransferase-like (Major domain)"/>
    <property type="match status" value="1"/>
</dbReference>
<evidence type="ECO:0000256" key="2">
    <source>
        <dbReference type="NCBIfam" id="TIGR03801"/>
    </source>
</evidence>